<dbReference type="InterPro" id="IPR027385">
    <property type="entry name" value="Beta-barrel_OMP"/>
</dbReference>
<dbReference type="InterPro" id="IPR011250">
    <property type="entry name" value="OMP/PagP_B-barrel"/>
</dbReference>
<feature type="signal peptide" evidence="2">
    <location>
        <begin position="1"/>
        <end position="23"/>
    </location>
</feature>
<dbReference type="RefSeq" id="WP_407068731.1">
    <property type="nucleotide sequence ID" value="NZ_JBJJXE010000003.1"/>
</dbReference>
<keyword evidence="5" id="KW-1185">Reference proteome</keyword>
<dbReference type="SUPFAM" id="SSF56925">
    <property type="entry name" value="OMPA-like"/>
    <property type="match status" value="1"/>
</dbReference>
<dbReference type="Proteomes" id="UP001624684">
    <property type="component" value="Unassembled WGS sequence"/>
</dbReference>
<evidence type="ECO:0000259" key="3">
    <source>
        <dbReference type="Pfam" id="PF13505"/>
    </source>
</evidence>
<evidence type="ECO:0000256" key="2">
    <source>
        <dbReference type="SAM" id="SignalP"/>
    </source>
</evidence>
<evidence type="ECO:0000313" key="5">
    <source>
        <dbReference type="Proteomes" id="UP001624684"/>
    </source>
</evidence>
<keyword evidence="1 2" id="KW-0732">Signal</keyword>
<evidence type="ECO:0000313" key="4">
    <source>
        <dbReference type="EMBL" id="MFL1731996.1"/>
    </source>
</evidence>
<organism evidence="4 5">
    <name type="scientific">Moraxella oculi</name>
    <dbReference type="NCBI Taxonomy" id="2940516"/>
    <lineage>
        <taxon>Bacteria</taxon>
        <taxon>Pseudomonadati</taxon>
        <taxon>Pseudomonadota</taxon>
        <taxon>Gammaproteobacteria</taxon>
        <taxon>Moraxellales</taxon>
        <taxon>Moraxellaceae</taxon>
        <taxon>Moraxella</taxon>
    </lineage>
</organism>
<evidence type="ECO:0000256" key="1">
    <source>
        <dbReference type="ARBA" id="ARBA00022729"/>
    </source>
</evidence>
<protein>
    <submittedName>
        <fullName evidence="4">Porin family protein</fullName>
    </submittedName>
</protein>
<dbReference type="Pfam" id="PF13505">
    <property type="entry name" value="OMP_b-brl"/>
    <property type="match status" value="1"/>
</dbReference>
<dbReference type="EMBL" id="JBJJXE010000003">
    <property type="protein sequence ID" value="MFL1731996.1"/>
    <property type="molecule type" value="Genomic_DNA"/>
</dbReference>
<dbReference type="Gene3D" id="2.40.160.20">
    <property type="match status" value="1"/>
</dbReference>
<accession>A0ABW8U4C1</accession>
<gene>
    <name evidence="4" type="ORF">ACJHVH_03150</name>
</gene>
<feature type="chain" id="PRO_5046953396" evidence="2">
    <location>
        <begin position="24"/>
        <end position="180"/>
    </location>
</feature>
<sequence>MKTLSKAILALGASSILAMSANAAITYGSSSQGQPYVGVKLGQINADGLPSKATSYGVYGGYNFDQNIGAQVEYVGSETKGYTKGLNNYEYDVKTYGVYGTYRYHFNNTPVYAKGKLGIAKTKVKNKGLSVNSISVSDKTGLAGGVAVGFNATTNVGLEAGYDYLGSDASMWGVSAHLKF</sequence>
<proteinExistence type="predicted"/>
<name>A0ABW8U4C1_9GAMM</name>
<feature type="domain" description="Outer membrane protein beta-barrel" evidence="3">
    <location>
        <begin position="16"/>
        <end position="169"/>
    </location>
</feature>
<reference evidence="4 5" key="1">
    <citation type="submission" date="2024-11" db="EMBL/GenBank/DDBJ databases">
        <title>First Report of Moraxella oculi in Brazil in an Infectious Bovine Keratoconjunctivitis Outbreak.</title>
        <authorList>
            <person name="Carvalho C.V."/>
            <person name="Domingues R."/>
            <person name="Coutinho C."/>
            <person name="Honorio N.T.B.S."/>
            <person name="Faza D.R.L.R."/>
            <person name="Carvalho W.A."/>
            <person name="Machado A.B.F."/>
            <person name="Martins M.F."/>
            <person name="Gaspar E.B."/>
        </authorList>
    </citation>
    <scope>NUCLEOTIDE SEQUENCE [LARGE SCALE GENOMIC DNA]</scope>
    <source>
        <strain evidence="4 5">2117LE</strain>
    </source>
</reference>
<comment type="caution">
    <text evidence="4">The sequence shown here is derived from an EMBL/GenBank/DDBJ whole genome shotgun (WGS) entry which is preliminary data.</text>
</comment>